<reference evidence="1" key="1">
    <citation type="submission" date="2022-04" db="EMBL/GenBank/DDBJ databases">
        <title>Jade perch genome.</title>
        <authorList>
            <person name="Chao B."/>
        </authorList>
    </citation>
    <scope>NUCLEOTIDE SEQUENCE</scope>
    <source>
        <strain evidence="1">CB-2022</strain>
    </source>
</reference>
<keyword evidence="2" id="KW-1185">Reference proteome</keyword>
<sequence>MYLPLSVLICLSVVQLCMGDQPVQEVITTRKVPLLGGWSERSPEAADVQKAAQHAVKMYNVHSKSKKMFKLASIKHAESQVTNAINFKIEAVLQKTKCLKSENHDLKSCNAGKKILKCNFVVTLDLRNNEHKHKLETYDCKREPTL</sequence>
<proteinExistence type="predicted"/>
<evidence type="ECO:0000313" key="2">
    <source>
        <dbReference type="Proteomes" id="UP000831701"/>
    </source>
</evidence>
<accession>A0ACB8W2U9</accession>
<evidence type="ECO:0000313" key="1">
    <source>
        <dbReference type="EMBL" id="KAI3361989.1"/>
    </source>
</evidence>
<organism evidence="1 2">
    <name type="scientific">Scortum barcoo</name>
    <name type="common">barcoo grunter</name>
    <dbReference type="NCBI Taxonomy" id="214431"/>
    <lineage>
        <taxon>Eukaryota</taxon>
        <taxon>Metazoa</taxon>
        <taxon>Chordata</taxon>
        <taxon>Craniata</taxon>
        <taxon>Vertebrata</taxon>
        <taxon>Euteleostomi</taxon>
        <taxon>Actinopterygii</taxon>
        <taxon>Neopterygii</taxon>
        <taxon>Teleostei</taxon>
        <taxon>Neoteleostei</taxon>
        <taxon>Acanthomorphata</taxon>
        <taxon>Eupercaria</taxon>
        <taxon>Centrarchiformes</taxon>
        <taxon>Terapontoidei</taxon>
        <taxon>Terapontidae</taxon>
        <taxon>Scortum</taxon>
    </lineage>
</organism>
<gene>
    <name evidence="1" type="ORF">L3Q82_012340</name>
</gene>
<dbReference type="EMBL" id="CM041545">
    <property type="protein sequence ID" value="KAI3361989.1"/>
    <property type="molecule type" value="Genomic_DNA"/>
</dbReference>
<protein>
    <submittedName>
        <fullName evidence="1">Uncharacterized protein</fullName>
    </submittedName>
</protein>
<name>A0ACB8W2U9_9TELE</name>
<dbReference type="Proteomes" id="UP000831701">
    <property type="component" value="Chromosome 15"/>
</dbReference>
<comment type="caution">
    <text evidence="1">The sequence shown here is derived from an EMBL/GenBank/DDBJ whole genome shotgun (WGS) entry which is preliminary data.</text>
</comment>